<dbReference type="AlphaFoldDB" id="A0A2P5ECT7"/>
<comment type="caution">
    <text evidence="1">The sequence shown here is derived from an EMBL/GenBank/DDBJ whole genome shotgun (WGS) entry which is preliminary data.</text>
</comment>
<evidence type="ECO:0000313" key="1">
    <source>
        <dbReference type="EMBL" id="PON83333.1"/>
    </source>
</evidence>
<organism evidence="1 2">
    <name type="scientific">Trema orientale</name>
    <name type="common">Charcoal tree</name>
    <name type="synonym">Celtis orientalis</name>
    <dbReference type="NCBI Taxonomy" id="63057"/>
    <lineage>
        <taxon>Eukaryota</taxon>
        <taxon>Viridiplantae</taxon>
        <taxon>Streptophyta</taxon>
        <taxon>Embryophyta</taxon>
        <taxon>Tracheophyta</taxon>
        <taxon>Spermatophyta</taxon>
        <taxon>Magnoliopsida</taxon>
        <taxon>eudicotyledons</taxon>
        <taxon>Gunneridae</taxon>
        <taxon>Pentapetalae</taxon>
        <taxon>rosids</taxon>
        <taxon>fabids</taxon>
        <taxon>Rosales</taxon>
        <taxon>Cannabaceae</taxon>
        <taxon>Trema</taxon>
    </lineage>
</organism>
<evidence type="ECO:0000313" key="2">
    <source>
        <dbReference type="Proteomes" id="UP000237000"/>
    </source>
</evidence>
<proteinExistence type="predicted"/>
<sequence length="128" mass="15296">MIPTFSCPILLAHTGTKFLRTECAQYSYALSYSLHFVFHLILELCYNSFQSGFWCSGEKKKKKKQIHFFQAKHSLLDTCWEKSSSLIEFKIITRHRWFRRTKQESDIFSQNEILLRKEFCSAWCHLLC</sequence>
<dbReference type="InParanoid" id="A0A2P5ECT7"/>
<dbReference type="Proteomes" id="UP000237000">
    <property type="component" value="Unassembled WGS sequence"/>
</dbReference>
<keyword evidence="2" id="KW-1185">Reference proteome</keyword>
<accession>A0A2P5ECT7</accession>
<protein>
    <submittedName>
        <fullName evidence="1">Uncharacterized protein</fullName>
    </submittedName>
</protein>
<gene>
    <name evidence="1" type="ORF">TorRG33x02_209000</name>
</gene>
<reference evidence="2" key="1">
    <citation type="submission" date="2016-06" db="EMBL/GenBank/DDBJ databases">
        <title>Parallel loss of symbiosis genes in relatives of nitrogen-fixing non-legume Parasponia.</title>
        <authorList>
            <person name="Van Velzen R."/>
            <person name="Holmer R."/>
            <person name="Bu F."/>
            <person name="Rutten L."/>
            <person name="Van Zeijl A."/>
            <person name="Liu W."/>
            <person name="Santuari L."/>
            <person name="Cao Q."/>
            <person name="Sharma T."/>
            <person name="Shen D."/>
            <person name="Roswanjaya Y."/>
            <person name="Wardhani T."/>
            <person name="Kalhor M.S."/>
            <person name="Jansen J."/>
            <person name="Van den Hoogen J."/>
            <person name="Gungor B."/>
            <person name="Hartog M."/>
            <person name="Hontelez J."/>
            <person name="Verver J."/>
            <person name="Yang W.-C."/>
            <person name="Schijlen E."/>
            <person name="Repin R."/>
            <person name="Schilthuizen M."/>
            <person name="Schranz E."/>
            <person name="Heidstra R."/>
            <person name="Miyata K."/>
            <person name="Fedorova E."/>
            <person name="Kohlen W."/>
            <person name="Bisseling T."/>
            <person name="Smit S."/>
            <person name="Geurts R."/>
        </authorList>
    </citation>
    <scope>NUCLEOTIDE SEQUENCE [LARGE SCALE GENOMIC DNA]</scope>
    <source>
        <strain evidence="2">cv. RG33-2</strain>
    </source>
</reference>
<name>A0A2P5ECT7_TREOI</name>
<dbReference type="EMBL" id="JXTC01000180">
    <property type="protein sequence ID" value="PON83333.1"/>
    <property type="molecule type" value="Genomic_DNA"/>
</dbReference>